<evidence type="ECO:0000256" key="13">
    <source>
        <dbReference type="ARBA" id="ARBA00032850"/>
    </source>
</evidence>
<dbReference type="Pfam" id="PF13365">
    <property type="entry name" value="Trypsin_2"/>
    <property type="match status" value="1"/>
</dbReference>
<feature type="active site" description="Charge relay system" evidence="14">
    <location>
        <position position="240"/>
    </location>
</feature>
<evidence type="ECO:0000256" key="12">
    <source>
        <dbReference type="ARBA" id="ARBA00023016"/>
    </source>
</evidence>
<feature type="active site" description="Charge relay system" evidence="14">
    <location>
        <position position="165"/>
    </location>
</feature>
<dbReference type="SUPFAM" id="SSF50494">
    <property type="entry name" value="Trypsin-like serine proteases"/>
    <property type="match status" value="1"/>
</dbReference>
<evidence type="ECO:0000256" key="6">
    <source>
        <dbReference type="ARBA" id="ARBA00022670"/>
    </source>
</evidence>
<keyword evidence="8" id="KW-0677">Repeat</keyword>
<dbReference type="AlphaFoldDB" id="A0A399RFN8"/>
<evidence type="ECO:0000259" key="17">
    <source>
        <dbReference type="PROSITE" id="PS50106"/>
    </source>
</evidence>
<keyword evidence="6" id="KW-0645">Protease</keyword>
<dbReference type="InterPro" id="IPR036034">
    <property type="entry name" value="PDZ_sf"/>
</dbReference>
<dbReference type="PROSITE" id="PS50106">
    <property type="entry name" value="PDZ"/>
    <property type="match status" value="1"/>
</dbReference>
<reference evidence="18 19" key="1">
    <citation type="submission" date="2018-08" db="EMBL/GenBank/DDBJ databases">
        <title>Henriciella mobilis sp. nov., isolated from seawater.</title>
        <authorList>
            <person name="Cheng H."/>
            <person name="Wu Y.-H."/>
            <person name="Xu X.-W."/>
            <person name="Guo L.-L."/>
        </authorList>
    </citation>
    <scope>NUCLEOTIDE SEQUENCE [LARGE SCALE GENOMIC DNA]</scope>
    <source>
        <strain evidence="18 19">JN25</strain>
    </source>
</reference>
<evidence type="ECO:0000256" key="4">
    <source>
        <dbReference type="ARBA" id="ARBA00013035"/>
    </source>
</evidence>
<evidence type="ECO:0000256" key="10">
    <source>
        <dbReference type="ARBA" id="ARBA00022801"/>
    </source>
</evidence>
<feature type="domain" description="PDZ" evidence="17">
    <location>
        <begin position="284"/>
        <end position="352"/>
    </location>
</feature>
<comment type="subcellular location">
    <subcellularLocation>
        <location evidence="2">Periplasm</location>
    </subcellularLocation>
</comment>
<feature type="binding site" evidence="15">
    <location>
        <begin position="238"/>
        <end position="240"/>
    </location>
    <ligand>
        <name>substrate</name>
    </ligand>
</feature>
<organism evidence="18 19">
    <name type="scientific">Henriciella mobilis</name>
    <dbReference type="NCBI Taxonomy" id="2305467"/>
    <lineage>
        <taxon>Bacteria</taxon>
        <taxon>Pseudomonadati</taxon>
        <taxon>Pseudomonadota</taxon>
        <taxon>Alphaproteobacteria</taxon>
        <taxon>Hyphomonadales</taxon>
        <taxon>Hyphomonadaceae</taxon>
        <taxon>Henriciella</taxon>
    </lineage>
</organism>
<dbReference type="InterPro" id="IPR011782">
    <property type="entry name" value="Pept_S1C_Do"/>
</dbReference>
<dbReference type="NCBIfam" id="TIGR02037">
    <property type="entry name" value="degP_htrA_DO"/>
    <property type="match status" value="1"/>
</dbReference>
<comment type="similarity">
    <text evidence="3">Belongs to the peptidase S1C family.</text>
</comment>
<gene>
    <name evidence="18" type="ORF">D1223_13980</name>
</gene>
<dbReference type="OrthoDB" id="9758917at2"/>
<dbReference type="Gene3D" id="2.30.42.10">
    <property type="match status" value="2"/>
</dbReference>
<name>A0A399RFN8_9PROT</name>
<evidence type="ECO:0000256" key="15">
    <source>
        <dbReference type="PIRSR" id="PIRSR611782-2"/>
    </source>
</evidence>
<keyword evidence="12" id="KW-0346">Stress response</keyword>
<dbReference type="InterPro" id="IPR001478">
    <property type="entry name" value="PDZ"/>
</dbReference>
<dbReference type="PANTHER" id="PTHR22939:SF130">
    <property type="entry name" value="PERIPLASMIC SERINE ENDOPROTEASE DEGP-LIKE-RELATED"/>
    <property type="match status" value="1"/>
</dbReference>
<dbReference type="EMBL" id="QWFX01000013">
    <property type="protein sequence ID" value="RIJ28622.1"/>
    <property type="molecule type" value="Genomic_DNA"/>
</dbReference>
<dbReference type="GO" id="GO:0004252">
    <property type="term" value="F:serine-type endopeptidase activity"/>
    <property type="evidence" value="ECO:0007669"/>
    <property type="project" value="InterPro"/>
</dbReference>
<dbReference type="EC" id="3.4.21.107" evidence="4"/>
<dbReference type="RefSeq" id="WP_119377156.1">
    <property type="nucleotide sequence ID" value="NZ_QWFX01000013.1"/>
</dbReference>
<evidence type="ECO:0000256" key="16">
    <source>
        <dbReference type="SAM" id="MobiDB-lite"/>
    </source>
</evidence>
<evidence type="ECO:0000256" key="1">
    <source>
        <dbReference type="ARBA" id="ARBA00001772"/>
    </source>
</evidence>
<dbReference type="FunFam" id="2.40.10.120:FF:000007">
    <property type="entry name" value="Periplasmic serine endoprotease DegP-like"/>
    <property type="match status" value="1"/>
</dbReference>
<keyword evidence="11" id="KW-0720">Serine protease</keyword>
<evidence type="ECO:0000256" key="2">
    <source>
        <dbReference type="ARBA" id="ARBA00004418"/>
    </source>
</evidence>
<keyword evidence="7" id="KW-0732">Signal</keyword>
<comment type="caution">
    <text evidence="18">The sequence shown here is derived from an EMBL/GenBank/DDBJ whole genome shotgun (WGS) entry which is preliminary data.</text>
</comment>
<dbReference type="GO" id="GO:0006508">
    <property type="term" value="P:proteolysis"/>
    <property type="evidence" value="ECO:0007669"/>
    <property type="project" value="UniProtKB-KW"/>
</dbReference>
<evidence type="ECO:0000313" key="18">
    <source>
        <dbReference type="EMBL" id="RIJ28622.1"/>
    </source>
</evidence>
<dbReference type="PANTHER" id="PTHR22939">
    <property type="entry name" value="SERINE PROTEASE FAMILY S1C HTRA-RELATED"/>
    <property type="match status" value="1"/>
</dbReference>
<feature type="region of interest" description="Disordered" evidence="16">
    <location>
        <begin position="384"/>
        <end position="420"/>
    </location>
</feature>
<dbReference type="Gene3D" id="2.40.10.120">
    <property type="match status" value="1"/>
</dbReference>
<evidence type="ECO:0000256" key="9">
    <source>
        <dbReference type="ARBA" id="ARBA00022764"/>
    </source>
</evidence>
<dbReference type="SMART" id="SM00228">
    <property type="entry name" value="PDZ"/>
    <property type="match status" value="2"/>
</dbReference>
<dbReference type="Proteomes" id="UP000266385">
    <property type="component" value="Unassembled WGS sequence"/>
</dbReference>
<dbReference type="InterPro" id="IPR001940">
    <property type="entry name" value="Peptidase_S1C"/>
</dbReference>
<evidence type="ECO:0000256" key="5">
    <source>
        <dbReference type="ARBA" id="ARBA00013958"/>
    </source>
</evidence>
<evidence type="ECO:0000256" key="14">
    <source>
        <dbReference type="PIRSR" id="PIRSR611782-1"/>
    </source>
</evidence>
<feature type="binding site" evidence="15">
    <location>
        <position position="135"/>
    </location>
    <ligand>
        <name>substrate</name>
    </ligand>
</feature>
<dbReference type="SUPFAM" id="SSF50156">
    <property type="entry name" value="PDZ domain-like"/>
    <property type="match status" value="2"/>
</dbReference>
<protein>
    <recommendedName>
        <fullName evidence="5">Probable periplasmic serine endoprotease DegP-like</fullName>
        <ecNumber evidence="4">3.4.21.107</ecNumber>
    </recommendedName>
    <alternativeName>
        <fullName evidence="13">Protease Do</fullName>
    </alternativeName>
</protein>
<evidence type="ECO:0000256" key="3">
    <source>
        <dbReference type="ARBA" id="ARBA00010541"/>
    </source>
</evidence>
<evidence type="ECO:0000256" key="8">
    <source>
        <dbReference type="ARBA" id="ARBA00022737"/>
    </source>
</evidence>
<keyword evidence="9" id="KW-0574">Periplasm</keyword>
<dbReference type="CDD" id="cd10839">
    <property type="entry name" value="cpPDZ1_DegP-like"/>
    <property type="match status" value="1"/>
</dbReference>
<proteinExistence type="inferred from homology"/>
<evidence type="ECO:0000256" key="7">
    <source>
        <dbReference type="ARBA" id="ARBA00022729"/>
    </source>
</evidence>
<dbReference type="InterPro" id="IPR009003">
    <property type="entry name" value="Peptidase_S1_PA"/>
</dbReference>
<accession>A0A399RFN8</accession>
<dbReference type="GO" id="GO:0042597">
    <property type="term" value="C:periplasmic space"/>
    <property type="evidence" value="ECO:0007669"/>
    <property type="project" value="UniProtKB-SubCell"/>
</dbReference>
<feature type="active site" description="Charge relay system" evidence="14">
    <location>
        <position position="135"/>
    </location>
</feature>
<keyword evidence="19" id="KW-1185">Reference proteome</keyword>
<dbReference type="PRINTS" id="PR00834">
    <property type="entry name" value="PROTEASES2C"/>
</dbReference>
<dbReference type="Pfam" id="PF13180">
    <property type="entry name" value="PDZ_2"/>
    <property type="match status" value="1"/>
</dbReference>
<keyword evidence="10" id="KW-0378">Hydrolase</keyword>
<comment type="catalytic activity">
    <reaction evidence="1">
        <text>Acts on substrates that are at least partially unfolded. The cleavage site P1 residue is normally between a pair of hydrophobic residues, such as Val-|-Val.</text>
        <dbReference type="EC" id="3.4.21.107"/>
    </reaction>
</comment>
<evidence type="ECO:0000256" key="11">
    <source>
        <dbReference type="ARBA" id="ARBA00022825"/>
    </source>
</evidence>
<sequence length="512" mass="54112">MKWFGISKQALAAAVAGAGLTGALVYVPQSFQQADAKQPITIEAPQGAPLSFADLVERVSPAVVSVNVVSEQEVSGMGNMEQFFDRFRGLPGFDDYMQEREQEEGEDSQPRTREARSLGSGFFISDQGYIVTNNHVVQDATEIEVVLEDGRELEATLVGTDPQTDLAVIKVTEPGKYPYVEFETDAELRRGDWVVALGNPFGLGGTATAGILSADGRELGGDSPYTDFLQIDAAINRGNSGGPTFDLHGRVVGVNTAIFSPTGGSVGIGFAIPAELAVEVTSALIKDGKVSRGWLGVTIQDVTDDMAEAQGLAEVRGAIIADVNDESPARKAGLKRGDVILSVNGRDTTDATSVTRMVGKLLAGSKNEFTVLRDGKRQKISVTVGERPVDPNALVPSSRDSSGSSGGDAEEGPLGVSLRPLDSTARQALGLDEDEAGLIIGDIDNDSPLYEAGLRPGMAILSASYIPLKSVKDLEKAIDEAKAKGRDKILLAVRNGQRTQFVTPEITSSSED</sequence>
<feature type="binding site" evidence="15">
    <location>
        <position position="165"/>
    </location>
    <ligand>
        <name>substrate</name>
    </ligand>
</feature>
<evidence type="ECO:0000313" key="19">
    <source>
        <dbReference type="Proteomes" id="UP000266385"/>
    </source>
</evidence>